<evidence type="ECO:0000313" key="1">
    <source>
        <dbReference type="EMBL" id="GBO35173.1"/>
    </source>
</evidence>
<evidence type="ECO:0000313" key="2">
    <source>
        <dbReference type="Proteomes" id="UP000499080"/>
    </source>
</evidence>
<keyword evidence="2" id="KW-1185">Reference proteome</keyword>
<proteinExistence type="predicted"/>
<organism evidence="1 2">
    <name type="scientific">Araneus ventricosus</name>
    <name type="common">Orbweaver spider</name>
    <name type="synonym">Epeira ventricosa</name>
    <dbReference type="NCBI Taxonomy" id="182803"/>
    <lineage>
        <taxon>Eukaryota</taxon>
        <taxon>Metazoa</taxon>
        <taxon>Ecdysozoa</taxon>
        <taxon>Arthropoda</taxon>
        <taxon>Chelicerata</taxon>
        <taxon>Arachnida</taxon>
        <taxon>Araneae</taxon>
        <taxon>Araneomorphae</taxon>
        <taxon>Entelegynae</taxon>
        <taxon>Araneoidea</taxon>
        <taxon>Araneidae</taxon>
        <taxon>Araneus</taxon>
    </lineage>
</organism>
<accession>A0A4Y2WBX5</accession>
<name>A0A4Y2WBX5_ARAVE</name>
<dbReference type="AlphaFoldDB" id="A0A4Y2WBX5"/>
<gene>
    <name evidence="1" type="ORF">AVEN_127723_1</name>
</gene>
<dbReference type="Proteomes" id="UP000499080">
    <property type="component" value="Unassembled WGS sequence"/>
</dbReference>
<sequence length="96" mass="10668">MSPLTLKKSRASKRSVSKVALDRRRQEDVLWGRTRYSTLCAYRKNFVTVAEGATPRVTADKSGQRRLVGSVTGKAIGATRTAPLIPIMGWRDPPRL</sequence>
<reference evidence="1 2" key="1">
    <citation type="journal article" date="2019" name="Sci. Rep.">
        <title>Orb-weaving spider Araneus ventricosus genome elucidates the spidroin gene catalogue.</title>
        <authorList>
            <person name="Kono N."/>
            <person name="Nakamura H."/>
            <person name="Ohtoshi R."/>
            <person name="Moran D.A.P."/>
            <person name="Shinohara A."/>
            <person name="Yoshida Y."/>
            <person name="Fujiwara M."/>
            <person name="Mori M."/>
            <person name="Tomita M."/>
            <person name="Arakawa K."/>
        </authorList>
    </citation>
    <scope>NUCLEOTIDE SEQUENCE [LARGE SCALE GENOMIC DNA]</scope>
</reference>
<dbReference type="EMBL" id="BGPR01059119">
    <property type="protein sequence ID" value="GBO35173.1"/>
    <property type="molecule type" value="Genomic_DNA"/>
</dbReference>
<protein>
    <submittedName>
        <fullName evidence="1">Uncharacterized protein</fullName>
    </submittedName>
</protein>
<comment type="caution">
    <text evidence="1">The sequence shown here is derived from an EMBL/GenBank/DDBJ whole genome shotgun (WGS) entry which is preliminary data.</text>
</comment>